<dbReference type="OrthoDB" id="410701at2759"/>
<keyword evidence="6" id="KW-0456">Lyase</keyword>
<keyword evidence="4" id="KW-0007">Acetylation</keyword>
<comment type="caution">
    <text evidence="8">The sequence shown here is derived from an EMBL/GenBank/DDBJ whole genome shotgun (WGS) entry which is preliminary data.</text>
</comment>
<dbReference type="PANTHER" id="PTHR11941">
    <property type="entry name" value="ENOYL-COA HYDRATASE-RELATED"/>
    <property type="match status" value="1"/>
</dbReference>
<dbReference type="AlphaFoldDB" id="A0A8J5UZF5"/>
<evidence type="ECO:0000256" key="5">
    <source>
        <dbReference type="ARBA" id="ARBA00023128"/>
    </source>
</evidence>
<dbReference type="GO" id="GO:0005739">
    <property type="term" value="C:mitochondrion"/>
    <property type="evidence" value="ECO:0007669"/>
    <property type="project" value="UniProtKB-SubCell"/>
</dbReference>
<dbReference type="Proteomes" id="UP000729913">
    <property type="component" value="Unassembled WGS sequence"/>
</dbReference>
<evidence type="ECO:0000313" key="9">
    <source>
        <dbReference type="Proteomes" id="UP000729913"/>
    </source>
</evidence>
<dbReference type="EMBL" id="JAAOIC020000039">
    <property type="protein sequence ID" value="KAG8038956.1"/>
    <property type="molecule type" value="Genomic_DNA"/>
</dbReference>
<reference evidence="8" key="2">
    <citation type="submission" date="2021-04" db="EMBL/GenBank/DDBJ databases">
        <title>Genome-wide patterns of bracovirus chromosomal integration into multiple host tissues during parasitism.</title>
        <authorList>
            <person name="Chebbi M.A.C."/>
        </authorList>
    </citation>
    <scope>NUCLEOTIDE SEQUENCE</scope>
    <source>
        <tissue evidence="8">Whole body</tissue>
    </source>
</reference>
<dbReference type="GO" id="GO:0003723">
    <property type="term" value="F:RNA binding"/>
    <property type="evidence" value="ECO:0007669"/>
    <property type="project" value="UniProtKB-ARBA"/>
</dbReference>
<evidence type="ECO:0000256" key="3">
    <source>
        <dbReference type="ARBA" id="ARBA00022946"/>
    </source>
</evidence>
<keyword evidence="9" id="KW-1185">Reference proteome</keyword>
<evidence type="ECO:0008006" key="10">
    <source>
        <dbReference type="Google" id="ProtNLM"/>
    </source>
</evidence>
<gene>
    <name evidence="8" type="ORF">G9C98_003263</name>
</gene>
<accession>A0A8J5UZF5</accession>
<dbReference type="PROSITE" id="PS00166">
    <property type="entry name" value="ENOYL_COA_HYDRATASE"/>
    <property type="match status" value="1"/>
</dbReference>
<dbReference type="FunFam" id="3.90.226.10:FF:000022">
    <property type="entry name" value="methylglutaconyl-CoA hydratase, mitochondrial isoform X1"/>
    <property type="match status" value="1"/>
</dbReference>
<keyword evidence="5" id="KW-0496">Mitochondrion</keyword>
<dbReference type="GO" id="GO:0004300">
    <property type="term" value="F:enoyl-CoA hydratase activity"/>
    <property type="evidence" value="ECO:0007669"/>
    <property type="project" value="UniProtKB-ARBA"/>
</dbReference>
<organism evidence="8 9">
    <name type="scientific">Cotesia typhae</name>
    <dbReference type="NCBI Taxonomy" id="2053667"/>
    <lineage>
        <taxon>Eukaryota</taxon>
        <taxon>Metazoa</taxon>
        <taxon>Ecdysozoa</taxon>
        <taxon>Arthropoda</taxon>
        <taxon>Hexapoda</taxon>
        <taxon>Insecta</taxon>
        <taxon>Pterygota</taxon>
        <taxon>Neoptera</taxon>
        <taxon>Endopterygota</taxon>
        <taxon>Hymenoptera</taxon>
        <taxon>Apocrita</taxon>
        <taxon>Ichneumonoidea</taxon>
        <taxon>Braconidae</taxon>
        <taxon>Microgastrinae</taxon>
        <taxon>Cotesia</taxon>
    </lineage>
</organism>
<dbReference type="Pfam" id="PF00378">
    <property type="entry name" value="ECH_1"/>
    <property type="match status" value="1"/>
</dbReference>
<reference evidence="8" key="1">
    <citation type="submission" date="2020-03" db="EMBL/GenBank/DDBJ databases">
        <authorList>
            <person name="Chebbi M.A."/>
            <person name="Drezen J.M."/>
        </authorList>
    </citation>
    <scope>NUCLEOTIDE SEQUENCE</scope>
    <source>
        <tissue evidence="8">Whole body</tissue>
    </source>
</reference>
<comment type="similarity">
    <text evidence="2 7">Belongs to the enoyl-CoA hydratase/isomerase family.</text>
</comment>
<protein>
    <recommendedName>
        <fullName evidence="10">Methylglutaconyl-CoA hydratase, mitochondrial</fullName>
    </recommendedName>
</protein>
<evidence type="ECO:0000256" key="1">
    <source>
        <dbReference type="ARBA" id="ARBA00004173"/>
    </source>
</evidence>
<dbReference type="InterPro" id="IPR018376">
    <property type="entry name" value="Enoyl-CoA_hyd/isom_CS"/>
</dbReference>
<dbReference type="CDD" id="cd06558">
    <property type="entry name" value="crotonase-like"/>
    <property type="match status" value="1"/>
</dbReference>
<evidence type="ECO:0000313" key="8">
    <source>
        <dbReference type="EMBL" id="KAG8038956.1"/>
    </source>
</evidence>
<evidence type="ECO:0000256" key="2">
    <source>
        <dbReference type="ARBA" id="ARBA00005254"/>
    </source>
</evidence>
<evidence type="ECO:0000256" key="6">
    <source>
        <dbReference type="ARBA" id="ARBA00023239"/>
    </source>
</evidence>
<comment type="subcellular location">
    <subcellularLocation>
        <location evidence="1">Mitochondrion</location>
    </subcellularLocation>
</comment>
<proteinExistence type="inferred from homology"/>
<evidence type="ECO:0000256" key="4">
    <source>
        <dbReference type="ARBA" id="ARBA00022990"/>
    </source>
</evidence>
<dbReference type="PANTHER" id="PTHR11941:SF171">
    <property type="entry name" value="SD19268P"/>
    <property type="match status" value="1"/>
</dbReference>
<dbReference type="FunFam" id="1.10.12.10:FF:000001">
    <property type="entry name" value="Probable enoyl-CoA hydratase, mitochondrial"/>
    <property type="match status" value="1"/>
</dbReference>
<dbReference type="GO" id="GO:0006635">
    <property type="term" value="P:fatty acid beta-oxidation"/>
    <property type="evidence" value="ECO:0007669"/>
    <property type="project" value="TreeGrafter"/>
</dbReference>
<name>A0A8J5UZF5_9HYME</name>
<dbReference type="InterPro" id="IPR001753">
    <property type="entry name" value="Enoyl-CoA_hydra/iso"/>
</dbReference>
<evidence type="ECO:0000256" key="7">
    <source>
        <dbReference type="RuleBase" id="RU003707"/>
    </source>
</evidence>
<keyword evidence="3" id="KW-0809">Transit peptide</keyword>
<sequence length="307" mass="33634">MVSLMSRLKTTKMVNSVSLIRQMSAKVMTEGELKVNSRSNTNKEVRLSYLDGKDNGIAVLGLNRPEARNAFSKNLVAQLTEAVDKIRNDEKVRVLIIRSLVPKIFSAGADLRERFEMTEDQIEQFIHSLRSFMRSVETMPAPVIAAIDGTALGGGLELGLASDIRTAASEAKMGLVETKWAIFPGAGGTLRLPRIVGPAMAKELIYTSRIIDGEEAKNIGLVNHVVKQNKTGDAAYHSALDIAREILPNGPIGVRLAKVAISQGIEVPIEDGFKIEKKYYSKLLKTQDRIEGLAAFSAKRVPIYRGM</sequence>